<sequence>MLMNLKTQFNKDLESVFFNLDEFAEIVNLNGVEVKGIFQSVKYEPFSINKNDSSILGISNSYVKLYYKEVDAAEVFKAQDEPSLVSAGAFTATKRDLKNSGTNFLNNLDFFVSQQIMVNGEYYTVEYIEKEQGVNILTLSRASAR</sequence>
<evidence type="ECO:0000313" key="2">
    <source>
        <dbReference type="Proteomes" id="UP000824176"/>
    </source>
</evidence>
<dbReference type="EMBL" id="DXAQ01000059">
    <property type="protein sequence ID" value="HIZ89053.1"/>
    <property type="molecule type" value="Genomic_DNA"/>
</dbReference>
<protein>
    <submittedName>
        <fullName evidence="1">Uncharacterized protein</fullName>
    </submittedName>
</protein>
<name>A0A9D2GSA0_9BACT</name>
<accession>A0A9D2GSA0</accession>
<dbReference type="Proteomes" id="UP000824176">
    <property type="component" value="Unassembled WGS sequence"/>
</dbReference>
<organism evidence="1 2">
    <name type="scientific">Candidatus Mucispirillum faecigallinarum</name>
    <dbReference type="NCBI Taxonomy" id="2838699"/>
    <lineage>
        <taxon>Bacteria</taxon>
        <taxon>Pseudomonadati</taxon>
        <taxon>Deferribacterota</taxon>
        <taxon>Deferribacteres</taxon>
        <taxon>Deferribacterales</taxon>
        <taxon>Mucispirillaceae</taxon>
        <taxon>Mucispirillum</taxon>
    </lineage>
</organism>
<dbReference type="AlphaFoldDB" id="A0A9D2GSA0"/>
<comment type="caution">
    <text evidence="1">The sequence shown here is derived from an EMBL/GenBank/DDBJ whole genome shotgun (WGS) entry which is preliminary data.</text>
</comment>
<gene>
    <name evidence="1" type="ORF">H9804_03840</name>
</gene>
<proteinExistence type="predicted"/>
<reference evidence="1" key="2">
    <citation type="submission" date="2021-04" db="EMBL/GenBank/DDBJ databases">
        <authorList>
            <person name="Gilroy R."/>
        </authorList>
    </citation>
    <scope>NUCLEOTIDE SEQUENCE</scope>
    <source>
        <strain evidence="1">ChiW4-1371</strain>
    </source>
</reference>
<evidence type="ECO:0000313" key="1">
    <source>
        <dbReference type="EMBL" id="HIZ89053.1"/>
    </source>
</evidence>
<reference evidence="1" key="1">
    <citation type="journal article" date="2021" name="PeerJ">
        <title>Extensive microbial diversity within the chicken gut microbiome revealed by metagenomics and culture.</title>
        <authorList>
            <person name="Gilroy R."/>
            <person name="Ravi A."/>
            <person name="Getino M."/>
            <person name="Pursley I."/>
            <person name="Horton D.L."/>
            <person name="Alikhan N.F."/>
            <person name="Baker D."/>
            <person name="Gharbi K."/>
            <person name="Hall N."/>
            <person name="Watson M."/>
            <person name="Adriaenssens E.M."/>
            <person name="Foster-Nyarko E."/>
            <person name="Jarju S."/>
            <person name="Secka A."/>
            <person name="Antonio M."/>
            <person name="Oren A."/>
            <person name="Chaudhuri R.R."/>
            <person name="La Ragione R."/>
            <person name="Hildebrand F."/>
            <person name="Pallen M.J."/>
        </authorList>
    </citation>
    <scope>NUCLEOTIDE SEQUENCE</scope>
    <source>
        <strain evidence="1">ChiW4-1371</strain>
    </source>
</reference>